<comment type="caution">
    <text evidence="3">The sequence shown here is derived from an EMBL/GenBank/DDBJ whole genome shotgun (WGS) entry which is preliminary data.</text>
</comment>
<feature type="signal peptide" evidence="2">
    <location>
        <begin position="1"/>
        <end position="24"/>
    </location>
</feature>
<dbReference type="RefSeq" id="WP_131610292.1">
    <property type="nucleotide sequence ID" value="NZ_SJSM01000011.1"/>
</dbReference>
<dbReference type="Proteomes" id="UP000291117">
    <property type="component" value="Unassembled WGS sequence"/>
</dbReference>
<evidence type="ECO:0008006" key="5">
    <source>
        <dbReference type="Google" id="ProtNLM"/>
    </source>
</evidence>
<organism evidence="3 4">
    <name type="scientific">Pedobacter hiemivivus</name>
    <dbReference type="NCBI Taxonomy" id="2530454"/>
    <lineage>
        <taxon>Bacteria</taxon>
        <taxon>Pseudomonadati</taxon>
        <taxon>Bacteroidota</taxon>
        <taxon>Sphingobacteriia</taxon>
        <taxon>Sphingobacteriales</taxon>
        <taxon>Sphingobacteriaceae</taxon>
        <taxon>Pedobacter</taxon>
    </lineage>
</organism>
<dbReference type="AlphaFoldDB" id="A0A4R0N464"/>
<gene>
    <name evidence="3" type="ORF">EZ444_16690</name>
</gene>
<dbReference type="OrthoDB" id="9807384at2"/>
<reference evidence="3 4" key="1">
    <citation type="submission" date="2019-02" db="EMBL/GenBank/DDBJ databases">
        <title>Pedobacter sp. RP-3-8 sp. nov., isolated from Arctic soil.</title>
        <authorList>
            <person name="Dahal R.H."/>
        </authorList>
    </citation>
    <scope>NUCLEOTIDE SEQUENCE [LARGE SCALE GENOMIC DNA]</scope>
    <source>
        <strain evidence="3 4">RP-3-8</strain>
    </source>
</reference>
<sequence>MRQYFNFSWCLMLALAGFTYSAKAQDIRVEAKLDKTTIALGDQTRLHLIVHLPVNGQVDFPVLADTISSKVQIVEMGKTDTIADQNNPGVKTISRQYTITSFDAGLHMIPAYTFGSKSGNFNTAALPLEVLAVKVDTTKAIYDIKEPLAVSYSFMDWLRDNWKLVLFVALGILVVVGLIWYFIKKRRNKPAKVEAPKPIVPLHTIALDKLNALKSEKLWEQGQIKQYHSELTDIIREYLEKRYEINALEQTSEEIFAGLRHLDISEQNTNKLRQMLLLADLVKFAKATPLNTDNEQSMENAISFVMNTKAVVAPLTENKVQNKDNESV</sequence>
<feature type="transmembrane region" description="Helical" evidence="1">
    <location>
        <begin position="164"/>
        <end position="183"/>
    </location>
</feature>
<keyword evidence="1" id="KW-0472">Membrane</keyword>
<keyword evidence="1" id="KW-0812">Transmembrane</keyword>
<evidence type="ECO:0000313" key="3">
    <source>
        <dbReference type="EMBL" id="TCC94640.1"/>
    </source>
</evidence>
<keyword evidence="4" id="KW-1185">Reference proteome</keyword>
<evidence type="ECO:0000256" key="1">
    <source>
        <dbReference type="SAM" id="Phobius"/>
    </source>
</evidence>
<protein>
    <recommendedName>
        <fullName evidence="5">Protein BatD</fullName>
    </recommendedName>
</protein>
<evidence type="ECO:0000256" key="2">
    <source>
        <dbReference type="SAM" id="SignalP"/>
    </source>
</evidence>
<proteinExistence type="predicted"/>
<evidence type="ECO:0000313" key="4">
    <source>
        <dbReference type="Proteomes" id="UP000291117"/>
    </source>
</evidence>
<keyword evidence="2" id="KW-0732">Signal</keyword>
<dbReference type="EMBL" id="SJSM01000011">
    <property type="protein sequence ID" value="TCC94640.1"/>
    <property type="molecule type" value="Genomic_DNA"/>
</dbReference>
<name>A0A4R0N464_9SPHI</name>
<keyword evidence="1" id="KW-1133">Transmembrane helix</keyword>
<feature type="chain" id="PRO_5020964954" description="Protein BatD" evidence="2">
    <location>
        <begin position="25"/>
        <end position="328"/>
    </location>
</feature>
<accession>A0A4R0N464</accession>